<evidence type="ECO:0000256" key="3">
    <source>
        <dbReference type="ARBA" id="ARBA00022691"/>
    </source>
</evidence>
<organism evidence="6 7">
    <name type="scientific">Adlercreutzia faecimuris</name>
    <dbReference type="NCBI Taxonomy" id="2897341"/>
    <lineage>
        <taxon>Bacteria</taxon>
        <taxon>Bacillati</taxon>
        <taxon>Actinomycetota</taxon>
        <taxon>Coriobacteriia</taxon>
        <taxon>Eggerthellales</taxon>
        <taxon>Eggerthellaceae</taxon>
        <taxon>Adlercreutzia</taxon>
    </lineage>
</organism>
<feature type="domain" description="DNA methylase N-4/N-6" evidence="5">
    <location>
        <begin position="102"/>
        <end position="447"/>
    </location>
</feature>
<evidence type="ECO:0000256" key="2">
    <source>
        <dbReference type="ARBA" id="ARBA00022679"/>
    </source>
</evidence>
<keyword evidence="7" id="KW-1185">Reference proteome</keyword>
<dbReference type="RefSeq" id="WP_242165424.1">
    <property type="nucleotide sequence ID" value="NZ_JAJMLW010000003.1"/>
</dbReference>
<dbReference type="PRINTS" id="PR00506">
    <property type="entry name" value="D21N6MTFRASE"/>
</dbReference>
<evidence type="ECO:0000256" key="1">
    <source>
        <dbReference type="ARBA" id="ARBA00022603"/>
    </source>
</evidence>
<proteinExistence type="predicted"/>
<dbReference type="Gene3D" id="3.40.50.150">
    <property type="entry name" value="Vaccinia Virus protein VP39"/>
    <property type="match status" value="2"/>
</dbReference>
<reference evidence="6" key="1">
    <citation type="submission" date="2021-11" db="EMBL/GenBank/DDBJ databases">
        <title>A Novel Adlercreutzia Species, isolated from a Allomyrina dichotoma larva feces.</title>
        <authorList>
            <person name="Suh M.K."/>
        </authorList>
    </citation>
    <scope>NUCLEOTIDE SEQUENCE</scope>
    <source>
        <strain evidence="6">JBNU-10</strain>
    </source>
</reference>
<accession>A0ABS9WHF6</accession>
<evidence type="ECO:0000313" key="6">
    <source>
        <dbReference type="EMBL" id="MCI2242299.1"/>
    </source>
</evidence>
<feature type="region of interest" description="Disordered" evidence="4">
    <location>
        <begin position="466"/>
        <end position="489"/>
    </location>
</feature>
<sequence length="666" mass="74735">MTQQRLQLTWYNKDKALIPTETGKYGYRWVEPSDPRYCETHTLVMDEYIQGEQSPKSDEYQYSEYADLEPQTDNLLVHGESGDVLEALTRVPELAEKYVGNVKLVYIDPPFNTAQTFDSYEDNLEHSIWLTMMRDRLLHLKRLLSDDGSIWVHLDDKEDHRMRVLLDEIFGAGNFVTEVIWQKADSPRNDAKYFSSDHDIIVVYAKSEAFKVNGLPRTVADNARFSNPDNDPKGPWWDGDPTANDARFHQGMVYAIQQPITGELIYPARARHWAFDQSKILEIVNGWAPYKLEILDDTDARAELCGISPEEVRRDVPALVLAVPLNEAKEQAEEIYEGGNWPVFILRSGGEGRFGKKSYIPNRLNVPRTLWPNAEVGHNRTSKSEIKALFPGKTPFSTPKPEALLKRIIHIGSKPGDIVLDCFAGSGTTAAVAQKMGRRWVTCELLDSTFRDFTLPRLEKVVYGTDEGGVSRSEGERFDDSPEGLPDKMTPEDANQFTSWLNKLISNDDALKTSSDVKKLKQLAKTKKSKMLVNWRGGGGFQVAHLSKECFDYDDSLGRVMLTEAATGDTLVKSIAANLGFRTIPDSCTSPFDAHRGDTYLKVVEGIIDADTVDSIVGKLGEGEKIVIAGTMVMDGAREHLRKISKGSRVIAVPDDVFRYTKGGAR</sequence>
<dbReference type="Pfam" id="PF01555">
    <property type="entry name" value="N6_N4_Mtase"/>
    <property type="match status" value="1"/>
</dbReference>
<name>A0ABS9WHF6_9ACTN</name>
<comment type="caution">
    <text evidence="6">The sequence shown here is derived from an EMBL/GenBank/DDBJ whole genome shotgun (WGS) entry which is preliminary data.</text>
</comment>
<evidence type="ECO:0000256" key="4">
    <source>
        <dbReference type="SAM" id="MobiDB-lite"/>
    </source>
</evidence>
<dbReference type="InterPro" id="IPR002295">
    <property type="entry name" value="N4/N6-MTase_EcoPI_Mod-like"/>
</dbReference>
<keyword evidence="1" id="KW-0489">Methyltransferase</keyword>
<protein>
    <submittedName>
        <fullName evidence="6">Site-specific DNA-methyltransferase</fullName>
    </submittedName>
</protein>
<feature type="compositionally biased region" description="Basic and acidic residues" evidence="4">
    <location>
        <begin position="473"/>
        <end position="489"/>
    </location>
</feature>
<dbReference type="SUPFAM" id="SSF53335">
    <property type="entry name" value="S-adenosyl-L-methionine-dependent methyltransferases"/>
    <property type="match status" value="1"/>
</dbReference>
<dbReference type="EMBL" id="JAJMLW010000003">
    <property type="protein sequence ID" value="MCI2242299.1"/>
    <property type="molecule type" value="Genomic_DNA"/>
</dbReference>
<gene>
    <name evidence="6" type="ORF">LPT13_08050</name>
</gene>
<dbReference type="InterPro" id="IPR029063">
    <property type="entry name" value="SAM-dependent_MTases_sf"/>
</dbReference>
<keyword evidence="2" id="KW-0808">Transferase</keyword>
<dbReference type="InterPro" id="IPR002941">
    <property type="entry name" value="DNA_methylase_N4/N6"/>
</dbReference>
<evidence type="ECO:0000259" key="5">
    <source>
        <dbReference type="Pfam" id="PF01555"/>
    </source>
</evidence>
<keyword evidence="3" id="KW-0949">S-adenosyl-L-methionine</keyword>
<evidence type="ECO:0000313" key="7">
    <source>
        <dbReference type="Proteomes" id="UP001430755"/>
    </source>
</evidence>
<dbReference type="Proteomes" id="UP001430755">
    <property type="component" value="Unassembled WGS sequence"/>
</dbReference>